<reference evidence="3" key="1">
    <citation type="submission" date="2022-07" db="EMBL/GenBank/DDBJ databases">
        <authorList>
            <person name="Trinca V."/>
            <person name="Uliana J.V.C."/>
            <person name="Torres T.T."/>
            <person name="Ward R.J."/>
            <person name="Monesi N."/>
        </authorList>
    </citation>
    <scope>NUCLEOTIDE SEQUENCE</scope>
    <source>
        <strain evidence="3">HSMRA1968</strain>
        <tissue evidence="3">Whole embryos</tissue>
    </source>
</reference>
<evidence type="ECO:0000256" key="2">
    <source>
        <dbReference type="SAM" id="SignalP"/>
    </source>
</evidence>
<comment type="caution">
    <text evidence="3">The sequence shown here is derived from an EMBL/GenBank/DDBJ whole genome shotgun (WGS) entry which is preliminary data.</text>
</comment>
<gene>
    <name evidence="3" type="ORF">Bhyg_10340</name>
</gene>
<proteinExistence type="predicted"/>
<dbReference type="EMBL" id="WJQU01000003">
    <property type="protein sequence ID" value="KAJ6637609.1"/>
    <property type="molecule type" value="Genomic_DNA"/>
</dbReference>
<evidence type="ECO:0000256" key="1">
    <source>
        <dbReference type="SAM" id="MobiDB-lite"/>
    </source>
</evidence>
<evidence type="ECO:0000313" key="3">
    <source>
        <dbReference type="EMBL" id="KAJ6637609.1"/>
    </source>
</evidence>
<sequence length="96" mass="10850">MKNFSTWMLAMSSILYNQVMCSDYSNDFEVFHTSGGGAKSQSLYPDPAYNHDDFDDETSDARSVQKRFASLSDFEKISAIPEFTLSHLYVSPDDAE</sequence>
<feature type="non-terminal residue" evidence="3">
    <location>
        <position position="1"/>
    </location>
</feature>
<dbReference type="Proteomes" id="UP001151699">
    <property type="component" value="Chromosome X"/>
</dbReference>
<keyword evidence="2" id="KW-0732">Signal</keyword>
<feature type="chain" id="PRO_5040274958" evidence="2">
    <location>
        <begin position="22"/>
        <end position="96"/>
    </location>
</feature>
<evidence type="ECO:0000313" key="4">
    <source>
        <dbReference type="Proteomes" id="UP001151699"/>
    </source>
</evidence>
<keyword evidence="4" id="KW-1185">Reference proteome</keyword>
<feature type="signal peptide" evidence="2">
    <location>
        <begin position="1"/>
        <end position="21"/>
    </location>
</feature>
<name>A0A9Q0MUU1_9DIPT</name>
<dbReference type="AlphaFoldDB" id="A0A9Q0MUU1"/>
<feature type="region of interest" description="Disordered" evidence="1">
    <location>
        <begin position="37"/>
        <end position="58"/>
    </location>
</feature>
<accession>A0A9Q0MUU1</accession>
<organism evidence="3 4">
    <name type="scientific">Pseudolycoriella hygida</name>
    <dbReference type="NCBI Taxonomy" id="35572"/>
    <lineage>
        <taxon>Eukaryota</taxon>
        <taxon>Metazoa</taxon>
        <taxon>Ecdysozoa</taxon>
        <taxon>Arthropoda</taxon>
        <taxon>Hexapoda</taxon>
        <taxon>Insecta</taxon>
        <taxon>Pterygota</taxon>
        <taxon>Neoptera</taxon>
        <taxon>Endopterygota</taxon>
        <taxon>Diptera</taxon>
        <taxon>Nematocera</taxon>
        <taxon>Sciaroidea</taxon>
        <taxon>Sciaridae</taxon>
        <taxon>Pseudolycoriella</taxon>
    </lineage>
</organism>
<protein>
    <submittedName>
        <fullName evidence="3">Uncharacterized protein</fullName>
    </submittedName>
</protein>